<dbReference type="InterPro" id="IPR012340">
    <property type="entry name" value="NA-bd_OB-fold"/>
</dbReference>
<organism evidence="3 4">
    <name type="scientific">Mortierella alpina</name>
    <name type="common">Oleaginous fungus</name>
    <name type="synonym">Mortierella renispora</name>
    <dbReference type="NCBI Taxonomy" id="64518"/>
    <lineage>
        <taxon>Eukaryota</taxon>
        <taxon>Fungi</taxon>
        <taxon>Fungi incertae sedis</taxon>
        <taxon>Mucoromycota</taxon>
        <taxon>Mortierellomycotina</taxon>
        <taxon>Mortierellomycetes</taxon>
        <taxon>Mortierellales</taxon>
        <taxon>Mortierellaceae</taxon>
        <taxon>Mortierella</taxon>
    </lineage>
</organism>
<gene>
    <name evidence="3" type="ORF">KVV02_000616</name>
</gene>
<dbReference type="PROSITE" id="PS50935">
    <property type="entry name" value="SSB"/>
    <property type="match status" value="1"/>
</dbReference>
<dbReference type="HAMAP" id="MF_00984">
    <property type="entry name" value="SSB"/>
    <property type="match status" value="1"/>
</dbReference>
<evidence type="ECO:0000313" key="3">
    <source>
        <dbReference type="EMBL" id="KAG9319591.1"/>
    </source>
</evidence>
<dbReference type="AlphaFoldDB" id="A0A9P7ZYJ2"/>
<sequence>MHINLLKANSSTLPIMLSPARLVSSARRIAAPTLGAVRTYVNSATIIGHVGQDAEFKDFQDRTVVNFTMATNENRKDAEGNWVKTTHWHNVVSWDQSKNRYLIDSLKKGDTVMVEGPIQYRTYTAKDGSEKHRTEILLKKFQVVARKQPRAV</sequence>
<dbReference type="GO" id="GO:0006264">
    <property type="term" value="P:mitochondrial DNA replication"/>
    <property type="evidence" value="ECO:0007669"/>
    <property type="project" value="TreeGrafter"/>
</dbReference>
<dbReference type="InterPro" id="IPR011344">
    <property type="entry name" value="ssDNA-bd"/>
</dbReference>
<dbReference type="GO" id="GO:0042645">
    <property type="term" value="C:mitochondrial nucleoid"/>
    <property type="evidence" value="ECO:0007669"/>
    <property type="project" value="TreeGrafter"/>
</dbReference>
<name>A0A9P7ZYJ2_MORAP</name>
<evidence type="ECO:0000256" key="1">
    <source>
        <dbReference type="ARBA" id="ARBA00023125"/>
    </source>
</evidence>
<reference evidence="3" key="1">
    <citation type="submission" date="2021-07" db="EMBL/GenBank/DDBJ databases">
        <title>Draft genome of Mortierella alpina, strain LL118, isolated from an aspen leaf litter sample.</title>
        <authorList>
            <person name="Yang S."/>
            <person name="Vinatzer B.A."/>
        </authorList>
    </citation>
    <scope>NUCLEOTIDE SEQUENCE</scope>
    <source>
        <strain evidence="3">LL118</strain>
    </source>
</reference>
<comment type="caution">
    <text evidence="3">The sequence shown here is derived from an EMBL/GenBank/DDBJ whole genome shotgun (WGS) entry which is preliminary data.</text>
</comment>
<dbReference type="NCBIfam" id="TIGR00621">
    <property type="entry name" value="ssb"/>
    <property type="match status" value="1"/>
</dbReference>
<protein>
    <submittedName>
        <fullName evidence="3">Uncharacterized protein</fullName>
    </submittedName>
</protein>
<keyword evidence="1 2" id="KW-0238">DNA-binding</keyword>
<dbReference type="CDD" id="cd04496">
    <property type="entry name" value="SSB_OBF"/>
    <property type="match status" value="1"/>
</dbReference>
<dbReference type="Pfam" id="PF00436">
    <property type="entry name" value="SSB"/>
    <property type="match status" value="1"/>
</dbReference>
<dbReference type="InterPro" id="IPR000424">
    <property type="entry name" value="Primosome_PriB/ssb"/>
</dbReference>
<dbReference type="Gene3D" id="2.40.50.140">
    <property type="entry name" value="Nucleic acid-binding proteins"/>
    <property type="match status" value="1"/>
</dbReference>
<dbReference type="GO" id="GO:0003697">
    <property type="term" value="F:single-stranded DNA binding"/>
    <property type="evidence" value="ECO:0007669"/>
    <property type="project" value="InterPro"/>
</dbReference>
<evidence type="ECO:0000256" key="2">
    <source>
        <dbReference type="PROSITE-ProRule" id="PRU00252"/>
    </source>
</evidence>
<dbReference type="PANTHER" id="PTHR10302">
    <property type="entry name" value="SINGLE-STRANDED DNA-BINDING PROTEIN"/>
    <property type="match status" value="1"/>
</dbReference>
<dbReference type="SUPFAM" id="SSF50249">
    <property type="entry name" value="Nucleic acid-binding proteins"/>
    <property type="match status" value="1"/>
</dbReference>
<evidence type="ECO:0000313" key="4">
    <source>
        <dbReference type="Proteomes" id="UP000717515"/>
    </source>
</evidence>
<proteinExistence type="inferred from homology"/>
<accession>A0A9P7ZYJ2</accession>
<dbReference type="EMBL" id="JAIFTL010000416">
    <property type="protein sequence ID" value="KAG9319591.1"/>
    <property type="molecule type" value="Genomic_DNA"/>
</dbReference>
<dbReference type="Proteomes" id="UP000717515">
    <property type="component" value="Unassembled WGS sequence"/>
</dbReference>
<dbReference type="PANTHER" id="PTHR10302:SF0">
    <property type="entry name" value="SINGLE-STRANDED DNA-BINDING PROTEIN, MITOCHONDRIAL"/>
    <property type="match status" value="1"/>
</dbReference>